<sequence>MNADLPEYSATDENVEVPEGVNETENTNIVANNDGLDGLKSENNLEQIDDTTTNLNHHQQQQQQQKHELSYAEDGGDSVGVLEAVQPENENGALVESNVPEPVAVPFVLSQHEDTGAYPLHHTLNYHQTHPIFHDRDYLQTASPVYNTEGGNTREADDNHQQQVSLHHHHHHQQHHHHQPHHQYGQLGGAAEVVVPEGGDSRHPSEVSLPSEGNQVSSNMPHSTMIRYSTEALSPSTDHHHHHNHHHHHHTLQQQQQHLNDPQQQEQLHRLDEQNHHPDAVERVSGIVAAMRGARNDFTLSVLFPGGNMSGVGTNASVTGDNTSNHHLEGVLREDAFIQQNIRASSAGGVGGSSVGGVGGGGSGGSAGGGGGVSPPVRTGSSQSSSRSPHDDHGINSPLHKHHINDGDYSPSDQGRLQNFTHLTAMQPPANSVQNSGHGLGHQDTDRLSELYMVSVYNHNSSGTPHHHHHHHQEHDQQSPTSHSPSGPLSK</sequence>
<evidence type="ECO:0000256" key="1">
    <source>
        <dbReference type="SAM" id="MobiDB-lite"/>
    </source>
</evidence>
<gene>
    <name evidence="2" type="ORF">PV327_006084</name>
</gene>
<dbReference type="AlphaFoldDB" id="A0AA39L089"/>
<reference evidence="2" key="1">
    <citation type="journal article" date="2023" name="bioRxiv">
        <title>Scaffold-level genome assemblies of two parasitoid biocontrol wasps reveal the parthenogenesis mechanism and an associated novel virus.</title>
        <authorList>
            <person name="Inwood S."/>
            <person name="Skelly J."/>
            <person name="Guhlin J."/>
            <person name="Harrop T."/>
            <person name="Goldson S."/>
            <person name="Dearden P."/>
        </authorList>
    </citation>
    <scope>NUCLEOTIDE SEQUENCE</scope>
    <source>
        <strain evidence="2">Lincoln</strain>
        <tissue evidence="2">Whole body</tissue>
    </source>
</reference>
<feature type="region of interest" description="Disordered" evidence="1">
    <location>
        <begin position="148"/>
        <end position="221"/>
    </location>
</feature>
<proteinExistence type="predicted"/>
<feature type="compositionally biased region" description="Basic residues" evidence="1">
    <location>
        <begin position="239"/>
        <end position="251"/>
    </location>
</feature>
<reference evidence="2" key="2">
    <citation type="submission" date="2023-03" db="EMBL/GenBank/DDBJ databases">
        <authorList>
            <person name="Inwood S.N."/>
            <person name="Skelly J.G."/>
            <person name="Guhlin J."/>
            <person name="Harrop T.W.R."/>
            <person name="Goldson S.G."/>
            <person name="Dearden P.K."/>
        </authorList>
    </citation>
    <scope>NUCLEOTIDE SEQUENCE</scope>
    <source>
        <strain evidence="2">Lincoln</strain>
        <tissue evidence="2">Whole body</tissue>
    </source>
</reference>
<feature type="compositionally biased region" description="Basic residues" evidence="1">
    <location>
        <begin position="166"/>
        <end position="181"/>
    </location>
</feature>
<dbReference type="EMBL" id="JAQQBR010000003">
    <property type="protein sequence ID" value="KAK0180443.1"/>
    <property type="molecule type" value="Genomic_DNA"/>
</dbReference>
<protein>
    <submittedName>
        <fullName evidence="2">Uncharacterized protein</fullName>
    </submittedName>
</protein>
<feature type="compositionally biased region" description="Polar residues" evidence="1">
    <location>
        <begin position="211"/>
        <end position="221"/>
    </location>
</feature>
<comment type="caution">
    <text evidence="2">The sequence shown here is derived from an EMBL/GenBank/DDBJ whole genome shotgun (WGS) entry which is preliminary data.</text>
</comment>
<dbReference type="Proteomes" id="UP001168972">
    <property type="component" value="Unassembled WGS sequence"/>
</dbReference>
<feature type="compositionally biased region" description="Gly residues" evidence="1">
    <location>
        <begin position="348"/>
        <end position="373"/>
    </location>
</feature>
<feature type="compositionally biased region" description="Low complexity" evidence="1">
    <location>
        <begin position="189"/>
        <end position="198"/>
    </location>
</feature>
<name>A0AA39L089_MICHY</name>
<feature type="region of interest" description="Disordered" evidence="1">
    <location>
        <begin position="233"/>
        <end position="266"/>
    </location>
</feature>
<feature type="region of interest" description="Disordered" evidence="1">
    <location>
        <begin position="456"/>
        <end position="491"/>
    </location>
</feature>
<feature type="compositionally biased region" description="Polar residues" evidence="1">
    <location>
        <begin position="478"/>
        <end position="491"/>
    </location>
</feature>
<keyword evidence="3" id="KW-1185">Reference proteome</keyword>
<organism evidence="2 3">
    <name type="scientific">Microctonus hyperodae</name>
    <name type="common">Parasitoid wasp</name>
    <dbReference type="NCBI Taxonomy" id="165561"/>
    <lineage>
        <taxon>Eukaryota</taxon>
        <taxon>Metazoa</taxon>
        <taxon>Ecdysozoa</taxon>
        <taxon>Arthropoda</taxon>
        <taxon>Hexapoda</taxon>
        <taxon>Insecta</taxon>
        <taxon>Pterygota</taxon>
        <taxon>Neoptera</taxon>
        <taxon>Endopterygota</taxon>
        <taxon>Hymenoptera</taxon>
        <taxon>Apocrita</taxon>
        <taxon>Ichneumonoidea</taxon>
        <taxon>Braconidae</taxon>
        <taxon>Euphorinae</taxon>
        <taxon>Microctonus</taxon>
    </lineage>
</organism>
<accession>A0AA39L089</accession>
<evidence type="ECO:0000313" key="3">
    <source>
        <dbReference type="Proteomes" id="UP001168972"/>
    </source>
</evidence>
<feature type="region of interest" description="Disordered" evidence="1">
    <location>
        <begin position="1"/>
        <end position="21"/>
    </location>
</feature>
<feature type="compositionally biased region" description="Low complexity" evidence="1">
    <location>
        <begin position="252"/>
        <end position="265"/>
    </location>
</feature>
<feature type="region of interest" description="Disordered" evidence="1">
    <location>
        <begin position="346"/>
        <end position="416"/>
    </location>
</feature>
<evidence type="ECO:0000313" key="2">
    <source>
        <dbReference type="EMBL" id="KAK0180443.1"/>
    </source>
</evidence>